<name>A0ABU5GSQ2_9GAMM</name>
<protein>
    <submittedName>
        <fullName evidence="3">DUF6436 domain-containing protein</fullName>
    </submittedName>
</protein>
<accession>A0ABU5GSQ2</accession>
<evidence type="ECO:0000259" key="2">
    <source>
        <dbReference type="Pfam" id="PF20029"/>
    </source>
</evidence>
<dbReference type="Pfam" id="PF20029">
    <property type="entry name" value="DUF6436"/>
    <property type="match status" value="1"/>
</dbReference>
<sequence length="191" mass="21202">MKRLTVKKILIGIAIALWLGSMLTGLWWYKTRFIRPFSETTAVFSGQTLRLPENIAGAGKIRFVHFWDPSCPCNVGNQQHLVELIEHYADEVDFYHLQKPGSHGQLPKALSSLRHLSGLPGTEQLPASPAVAIWNRVGELSYFGPYSEGAVCNSSNSFIEPILNALIENRPVAAANTLAVGCFCDWNHKIK</sequence>
<dbReference type="RefSeq" id="WP_321554100.1">
    <property type="nucleotide sequence ID" value="NZ_JAXIVU010000016.1"/>
</dbReference>
<keyword evidence="1" id="KW-0812">Transmembrane</keyword>
<feature type="transmembrane region" description="Helical" evidence="1">
    <location>
        <begin position="9"/>
        <end position="29"/>
    </location>
</feature>
<keyword evidence="4" id="KW-1185">Reference proteome</keyword>
<organism evidence="3 4">
    <name type="scientific">Denitrificimonas halotolerans</name>
    <dbReference type="NCBI Taxonomy" id="3098930"/>
    <lineage>
        <taxon>Bacteria</taxon>
        <taxon>Pseudomonadati</taxon>
        <taxon>Pseudomonadota</taxon>
        <taxon>Gammaproteobacteria</taxon>
        <taxon>Pseudomonadales</taxon>
        <taxon>Pseudomonadaceae</taxon>
        <taxon>Denitrificimonas</taxon>
    </lineage>
</organism>
<dbReference type="EMBL" id="JAXIVU010000016">
    <property type="protein sequence ID" value="MDY7220016.1"/>
    <property type="molecule type" value="Genomic_DNA"/>
</dbReference>
<dbReference type="InterPro" id="IPR036249">
    <property type="entry name" value="Thioredoxin-like_sf"/>
</dbReference>
<proteinExistence type="predicted"/>
<evidence type="ECO:0000256" key="1">
    <source>
        <dbReference type="SAM" id="Phobius"/>
    </source>
</evidence>
<dbReference type="InterPro" id="IPR045494">
    <property type="entry name" value="DUF6436"/>
</dbReference>
<dbReference type="SUPFAM" id="SSF52833">
    <property type="entry name" value="Thioredoxin-like"/>
    <property type="match status" value="1"/>
</dbReference>
<keyword evidence="1" id="KW-0472">Membrane</keyword>
<dbReference type="Proteomes" id="UP001294570">
    <property type="component" value="Unassembled WGS sequence"/>
</dbReference>
<gene>
    <name evidence="3" type="ORF">TOI97_10630</name>
</gene>
<keyword evidence="1" id="KW-1133">Transmembrane helix</keyword>
<feature type="domain" description="DUF6436" evidence="2">
    <location>
        <begin position="42"/>
        <end position="186"/>
    </location>
</feature>
<evidence type="ECO:0000313" key="4">
    <source>
        <dbReference type="Proteomes" id="UP001294570"/>
    </source>
</evidence>
<reference evidence="3 4" key="1">
    <citation type="submission" date="2023-12" db="EMBL/GenBank/DDBJ databases">
        <title>Denitrificimonas halotolerans sp. nov.,a novel species isolated from landfill leachate.</title>
        <authorList>
            <person name="Wang S."/>
        </authorList>
    </citation>
    <scope>NUCLEOTIDE SEQUENCE [LARGE SCALE GENOMIC DNA]</scope>
    <source>
        <strain evidence="3 4">JX-1</strain>
    </source>
</reference>
<dbReference type="Gene3D" id="3.40.30.10">
    <property type="entry name" value="Glutaredoxin"/>
    <property type="match status" value="1"/>
</dbReference>
<comment type="caution">
    <text evidence="3">The sequence shown here is derived from an EMBL/GenBank/DDBJ whole genome shotgun (WGS) entry which is preliminary data.</text>
</comment>
<evidence type="ECO:0000313" key="3">
    <source>
        <dbReference type="EMBL" id="MDY7220016.1"/>
    </source>
</evidence>